<keyword evidence="2 3" id="KW-0808">Transferase</keyword>
<dbReference type="EMBL" id="CP000860">
    <property type="protein sequence ID" value="ACA59166.1"/>
    <property type="molecule type" value="Genomic_DNA"/>
</dbReference>
<evidence type="ECO:0000256" key="2">
    <source>
        <dbReference type="ARBA" id="ARBA00022679"/>
    </source>
</evidence>
<dbReference type="NCBIfam" id="TIGR00095">
    <property type="entry name" value="16S rRNA (guanine(966)-N(2))-methyltransferase RsmD"/>
    <property type="match status" value="1"/>
</dbReference>
<evidence type="ECO:0000313" key="4">
    <source>
        <dbReference type="Proteomes" id="UP000008544"/>
    </source>
</evidence>
<dbReference type="InterPro" id="IPR029063">
    <property type="entry name" value="SAM-dependent_MTases_sf"/>
</dbReference>
<dbReference type="eggNOG" id="COG0742">
    <property type="taxonomic scope" value="Bacteria"/>
</dbReference>
<gene>
    <name evidence="3" type="ordered locus">Daud_0632</name>
</gene>
<proteinExistence type="predicted"/>
<dbReference type="PANTHER" id="PTHR43542:SF1">
    <property type="entry name" value="METHYLTRANSFERASE"/>
    <property type="match status" value="1"/>
</dbReference>
<dbReference type="GO" id="GO:0003676">
    <property type="term" value="F:nucleic acid binding"/>
    <property type="evidence" value="ECO:0007669"/>
    <property type="project" value="InterPro"/>
</dbReference>
<dbReference type="PANTHER" id="PTHR43542">
    <property type="entry name" value="METHYLTRANSFERASE"/>
    <property type="match status" value="1"/>
</dbReference>
<sequence length="187" mass="20380">MRIIAGNLKGRRLQAGSGLVVRPTTGRVREALFNILAQRVPESRFLDLYAGTGAVGLEALSRGASLAVFVENDRRVAAILKRRLAETGLSGRGQVRLGKATAVITALGVEGRVFDLVFMDPPYSGDLVTKTLSRLFESGVVDPAGWVIAESSFRRPPSEKVGGLYVWRRKRYGESLLSFYRVEEGLG</sequence>
<dbReference type="PROSITE" id="PS00092">
    <property type="entry name" value="N6_MTASE"/>
    <property type="match status" value="1"/>
</dbReference>
<dbReference type="Proteomes" id="UP000008544">
    <property type="component" value="Chromosome"/>
</dbReference>
<dbReference type="CDD" id="cd02440">
    <property type="entry name" value="AdoMet_MTases"/>
    <property type="match status" value="1"/>
</dbReference>
<accession>B1I2E3</accession>
<dbReference type="STRING" id="477974.Daud_0632"/>
<dbReference type="KEGG" id="dau:Daud_0632"/>
<dbReference type="InterPro" id="IPR002052">
    <property type="entry name" value="DNA_methylase_N6_adenine_CS"/>
</dbReference>
<dbReference type="SUPFAM" id="SSF53335">
    <property type="entry name" value="S-adenosyl-L-methionine-dependent methyltransferases"/>
    <property type="match status" value="1"/>
</dbReference>
<dbReference type="Gene3D" id="3.40.50.150">
    <property type="entry name" value="Vaccinia Virus protein VP39"/>
    <property type="match status" value="1"/>
</dbReference>
<dbReference type="AlphaFoldDB" id="B1I2E3"/>
<dbReference type="InterPro" id="IPR004398">
    <property type="entry name" value="RNA_MeTrfase_RsmD"/>
</dbReference>
<organism evidence="3 4">
    <name type="scientific">Desulforudis audaxviator (strain MP104C)</name>
    <dbReference type="NCBI Taxonomy" id="477974"/>
    <lineage>
        <taxon>Bacteria</taxon>
        <taxon>Bacillati</taxon>
        <taxon>Bacillota</taxon>
        <taxon>Clostridia</taxon>
        <taxon>Thermoanaerobacterales</taxon>
        <taxon>Candidatus Desulforudaceae</taxon>
        <taxon>Candidatus Desulforudis</taxon>
    </lineage>
</organism>
<dbReference type="PIRSF" id="PIRSF004553">
    <property type="entry name" value="CHP00095"/>
    <property type="match status" value="1"/>
</dbReference>
<dbReference type="GO" id="GO:0031167">
    <property type="term" value="P:rRNA methylation"/>
    <property type="evidence" value="ECO:0007669"/>
    <property type="project" value="InterPro"/>
</dbReference>
<keyword evidence="1 3" id="KW-0489">Methyltransferase</keyword>
<dbReference type="GO" id="GO:0008168">
    <property type="term" value="F:methyltransferase activity"/>
    <property type="evidence" value="ECO:0007669"/>
    <property type="project" value="UniProtKB-KW"/>
</dbReference>
<dbReference type="HOGENOM" id="CLU_075826_0_2_9"/>
<protein>
    <submittedName>
        <fullName evidence="3">Putative methyltransferase</fullName>
    </submittedName>
</protein>
<dbReference type="Pfam" id="PF03602">
    <property type="entry name" value="Cons_hypoth95"/>
    <property type="match status" value="1"/>
</dbReference>
<name>B1I2E3_DESAP</name>
<reference evidence="3 4" key="2">
    <citation type="journal article" date="2008" name="Science">
        <title>Environmental genomics reveals a single-species ecosystem deep within Earth.</title>
        <authorList>
            <person name="Chivian D."/>
            <person name="Brodie E.L."/>
            <person name="Alm E.J."/>
            <person name="Culley D.E."/>
            <person name="Dehal P.S."/>
            <person name="Desantis T.Z."/>
            <person name="Gihring T.M."/>
            <person name="Lapidus A."/>
            <person name="Lin L.H."/>
            <person name="Lowry S.R."/>
            <person name="Moser D.P."/>
            <person name="Richardson P.M."/>
            <person name="Southam G."/>
            <person name="Wanger G."/>
            <person name="Pratt L.M."/>
            <person name="Andersen G.L."/>
            <person name="Hazen T.C."/>
            <person name="Brockman F.J."/>
            <person name="Arkin A.P."/>
            <person name="Onstott T.C."/>
        </authorList>
    </citation>
    <scope>NUCLEOTIDE SEQUENCE [LARGE SCALE GENOMIC DNA]</scope>
    <source>
        <strain evidence="3 4">MP104C</strain>
    </source>
</reference>
<keyword evidence="4" id="KW-1185">Reference proteome</keyword>
<dbReference type="RefSeq" id="WP_012301754.1">
    <property type="nucleotide sequence ID" value="NC_010424.1"/>
</dbReference>
<dbReference type="OrthoDB" id="9803017at2"/>
<reference evidence="4" key="1">
    <citation type="submission" date="2007-10" db="EMBL/GenBank/DDBJ databases">
        <title>Complete sequence of chromosome of Desulforudis audaxviator MP104C.</title>
        <authorList>
            <person name="Copeland A."/>
            <person name="Lucas S."/>
            <person name="Lapidus A."/>
            <person name="Barry K."/>
            <person name="Glavina del Rio T."/>
            <person name="Dalin E."/>
            <person name="Tice H."/>
            <person name="Bruce D."/>
            <person name="Pitluck S."/>
            <person name="Lowry S.R."/>
            <person name="Larimer F."/>
            <person name="Land M.L."/>
            <person name="Hauser L."/>
            <person name="Kyrpides N."/>
            <person name="Ivanova N.N."/>
            <person name="Richardson P."/>
        </authorList>
    </citation>
    <scope>NUCLEOTIDE SEQUENCE [LARGE SCALE GENOMIC DNA]</scope>
    <source>
        <strain evidence="4">MP104C</strain>
    </source>
</reference>
<evidence type="ECO:0000313" key="3">
    <source>
        <dbReference type="EMBL" id="ACA59166.1"/>
    </source>
</evidence>
<evidence type="ECO:0000256" key="1">
    <source>
        <dbReference type="ARBA" id="ARBA00022603"/>
    </source>
</evidence>